<dbReference type="Gene3D" id="2.60.120.330">
    <property type="entry name" value="B-lactam Antibiotic, Isopenicillin N Synthase, Chain"/>
    <property type="match status" value="1"/>
</dbReference>
<reference evidence="1" key="1">
    <citation type="journal article" date="2023" name="Mol. Phylogenet. Evol.">
        <title>Genome-scale phylogeny and comparative genomics of the fungal order Sordariales.</title>
        <authorList>
            <person name="Hensen N."/>
            <person name="Bonometti L."/>
            <person name="Westerberg I."/>
            <person name="Brannstrom I.O."/>
            <person name="Guillou S."/>
            <person name="Cros-Aarteil S."/>
            <person name="Calhoun S."/>
            <person name="Haridas S."/>
            <person name="Kuo A."/>
            <person name="Mondo S."/>
            <person name="Pangilinan J."/>
            <person name="Riley R."/>
            <person name="LaButti K."/>
            <person name="Andreopoulos B."/>
            <person name="Lipzen A."/>
            <person name="Chen C."/>
            <person name="Yan M."/>
            <person name="Daum C."/>
            <person name="Ng V."/>
            <person name="Clum A."/>
            <person name="Steindorff A."/>
            <person name="Ohm R.A."/>
            <person name="Martin F."/>
            <person name="Silar P."/>
            <person name="Natvig D.O."/>
            <person name="Lalanne C."/>
            <person name="Gautier V."/>
            <person name="Ament-Velasquez S.L."/>
            <person name="Kruys A."/>
            <person name="Hutchinson M.I."/>
            <person name="Powell A.J."/>
            <person name="Barry K."/>
            <person name="Miller A.N."/>
            <person name="Grigoriev I.V."/>
            <person name="Debuchy R."/>
            <person name="Gladieux P."/>
            <person name="Hiltunen Thoren M."/>
            <person name="Johannesson H."/>
        </authorList>
    </citation>
    <scope>NUCLEOTIDE SEQUENCE</scope>
    <source>
        <strain evidence="1">CBS 315.58</strain>
    </source>
</reference>
<protein>
    <submittedName>
        <fullName evidence="1">Uncharacterized protein</fullName>
    </submittedName>
</protein>
<dbReference type="InterPro" id="IPR027443">
    <property type="entry name" value="IPNS-like_sf"/>
</dbReference>
<dbReference type="AlphaFoldDB" id="A0AAN6X678"/>
<comment type="caution">
    <text evidence="1">The sequence shown here is derived from an EMBL/GenBank/DDBJ whole genome shotgun (WGS) entry which is preliminary data.</text>
</comment>
<proteinExistence type="predicted"/>
<dbReference type="PANTHER" id="PTHR30613:SF1">
    <property type="entry name" value="DUF1479 DOMAIN PROTEIN (AFU_ORTHOLOGUE AFUA_5G09280)"/>
    <property type="match status" value="1"/>
</dbReference>
<dbReference type="Pfam" id="PF07350">
    <property type="entry name" value="Gig2-like"/>
    <property type="match status" value="1"/>
</dbReference>
<reference evidence="1" key="2">
    <citation type="submission" date="2023-05" db="EMBL/GenBank/DDBJ databases">
        <authorList>
            <consortium name="Lawrence Berkeley National Laboratory"/>
            <person name="Steindorff A."/>
            <person name="Hensen N."/>
            <person name="Bonometti L."/>
            <person name="Westerberg I."/>
            <person name="Brannstrom I.O."/>
            <person name="Guillou S."/>
            <person name="Cros-Aarteil S."/>
            <person name="Calhoun S."/>
            <person name="Haridas S."/>
            <person name="Kuo A."/>
            <person name="Mondo S."/>
            <person name="Pangilinan J."/>
            <person name="Riley R."/>
            <person name="Labutti K."/>
            <person name="Andreopoulos B."/>
            <person name="Lipzen A."/>
            <person name="Chen C."/>
            <person name="Yanf M."/>
            <person name="Daum C."/>
            <person name="Ng V."/>
            <person name="Clum A."/>
            <person name="Ohm R."/>
            <person name="Martin F."/>
            <person name="Silar P."/>
            <person name="Natvig D."/>
            <person name="Lalanne C."/>
            <person name="Gautier V."/>
            <person name="Ament-Velasquez S.L."/>
            <person name="Kruys A."/>
            <person name="Hutchinson M.I."/>
            <person name="Powell A.J."/>
            <person name="Barry K."/>
            <person name="Miller A.N."/>
            <person name="Grigoriev I.V."/>
            <person name="Debuchy R."/>
            <person name="Gladieux P."/>
            <person name="Thoren M.H."/>
            <person name="Johannesson H."/>
        </authorList>
    </citation>
    <scope>NUCLEOTIDE SEQUENCE</scope>
    <source>
        <strain evidence="1">CBS 315.58</strain>
    </source>
</reference>
<dbReference type="EMBL" id="MU864043">
    <property type="protein sequence ID" value="KAK4194715.1"/>
    <property type="molecule type" value="Genomic_DNA"/>
</dbReference>
<dbReference type="InterPro" id="IPR010856">
    <property type="entry name" value="Gig2-like"/>
</dbReference>
<evidence type="ECO:0000313" key="1">
    <source>
        <dbReference type="EMBL" id="KAK4194715.1"/>
    </source>
</evidence>
<accession>A0AAN6X678</accession>
<dbReference type="SUPFAM" id="SSF51197">
    <property type="entry name" value="Clavaminate synthase-like"/>
    <property type="match status" value="1"/>
</dbReference>
<gene>
    <name evidence="1" type="ORF">QBC40DRAFT_311240</name>
</gene>
<dbReference type="PANTHER" id="PTHR30613">
    <property type="entry name" value="UNCHARACTERIZED PROTEIN YBIU-RELATED"/>
    <property type="match status" value="1"/>
</dbReference>
<dbReference type="Proteomes" id="UP001303160">
    <property type="component" value="Unassembled WGS sequence"/>
</dbReference>
<sequence>MSESSESFNPFDISSRLNTVINRYNGYSGPNKGILLINPLIKEIAIYTLLKLFFKDIKTLNKLGRDKRKYLEGAIPGYGQEFPKGLHLHLELERTMVYIPEVRLGDYVMWYCNTIHAVDKTHNGHSDSSVIYIPVYPTTEANAKYMAHQRAAFLEGTPAPDFPGVQSLSLDKLVALENDTPGGKEAVRLANKALGFI</sequence>
<organism evidence="1 2">
    <name type="scientific">Triangularia verruculosa</name>
    <dbReference type="NCBI Taxonomy" id="2587418"/>
    <lineage>
        <taxon>Eukaryota</taxon>
        <taxon>Fungi</taxon>
        <taxon>Dikarya</taxon>
        <taxon>Ascomycota</taxon>
        <taxon>Pezizomycotina</taxon>
        <taxon>Sordariomycetes</taxon>
        <taxon>Sordariomycetidae</taxon>
        <taxon>Sordariales</taxon>
        <taxon>Podosporaceae</taxon>
        <taxon>Triangularia</taxon>
    </lineage>
</organism>
<name>A0AAN6X678_9PEZI</name>
<evidence type="ECO:0000313" key="2">
    <source>
        <dbReference type="Proteomes" id="UP001303160"/>
    </source>
</evidence>
<keyword evidence="2" id="KW-1185">Reference proteome</keyword>